<feature type="domain" description="Metallo-beta-lactamase" evidence="7">
    <location>
        <begin position="20"/>
        <end position="229"/>
    </location>
</feature>
<reference evidence="8" key="1">
    <citation type="submission" date="2022-05" db="EMBL/GenBank/DDBJ databases">
        <authorList>
            <person name="Pankratov T."/>
        </authorList>
    </citation>
    <scope>NUCLEOTIDE SEQUENCE</scope>
    <source>
        <strain evidence="8">BP6-180914</strain>
    </source>
</reference>
<dbReference type="AlphaFoldDB" id="A0AA42CNT6"/>
<comment type="caution">
    <text evidence="8">The sequence shown here is derived from an EMBL/GenBank/DDBJ whole genome shotgun (WGS) entry which is preliminary data.</text>
</comment>
<keyword evidence="4" id="KW-0862">Zinc</keyword>
<dbReference type="InterPro" id="IPR036866">
    <property type="entry name" value="RibonucZ/Hydroxyglut_hydro"/>
</dbReference>
<dbReference type="Pfam" id="PF00753">
    <property type="entry name" value="Lactamase_B"/>
    <property type="match status" value="1"/>
</dbReference>
<dbReference type="InterPro" id="IPR011108">
    <property type="entry name" value="RMMBL"/>
</dbReference>
<dbReference type="InterPro" id="IPR042173">
    <property type="entry name" value="RNase_J_2"/>
</dbReference>
<evidence type="ECO:0000256" key="1">
    <source>
        <dbReference type="ARBA" id="ARBA00022722"/>
    </source>
</evidence>
<sequence>MANRDDNLVFCALGGLGEIGMNAALYGFGPPNRRKWIMVDCGLSFAGPELPGIDLVIPDISFVESIRRDLLALIITHAHEDHIGAVADLWPKLGCPVYATRFAAGLLEVKRLNEPGAPRIPITIMKPGQRLDLAPFEVEIISMAHSVPESTGLAIRTPVGLVVHSGDWKIDPTPFVGEPTDEARLREIGQEGVLALVCDSTNIMRPGVSPSETEVADRLREIIEHSPGRVVVTTFASNVARLRAVAVAAAACGRSVIVLGRAMDRVIGVARECGYLDGVAPFLSSDALAQLPRERVVILATGSQGEVRAALARIAQDDHPDARLTQGDRVIFSSRTIPGNEREVGKIINGLIRQGIEVVTDRTELVHVSGHPRREEVAQLYGWLKPHIAIPAHGEPLHLSEHAAFARSIGVPHVIRASDGDVVLIGPDEPGIIADAPHGRIAKDGNMLVPVGDPSIAARNRLAFAGVVSIAFAISARGELTGTPDVVFSGLPSRTRDGQAMDAVIDAAIFDTLDNLGRNKRRDADATSTAVERAVRGQVGAAWGKKPTVHVLVVEV</sequence>
<evidence type="ECO:0000256" key="6">
    <source>
        <dbReference type="ARBA" id="ARBA00022884"/>
    </source>
</evidence>
<dbReference type="SUPFAM" id="SSF56281">
    <property type="entry name" value="Metallo-hydrolase/oxidoreductase"/>
    <property type="match status" value="1"/>
</dbReference>
<keyword evidence="2" id="KW-0479">Metal-binding</keyword>
<dbReference type="Gene3D" id="3.10.20.580">
    <property type="match status" value="1"/>
</dbReference>
<keyword evidence="5" id="KW-0269">Exonuclease</keyword>
<evidence type="ECO:0000256" key="4">
    <source>
        <dbReference type="ARBA" id="ARBA00022833"/>
    </source>
</evidence>
<dbReference type="Pfam" id="PF22505">
    <property type="entry name" value="RNase_J_b_CASP"/>
    <property type="match status" value="1"/>
</dbReference>
<keyword evidence="9" id="KW-1185">Reference proteome</keyword>
<dbReference type="GO" id="GO:0046872">
    <property type="term" value="F:metal ion binding"/>
    <property type="evidence" value="ECO:0007669"/>
    <property type="project" value="UniProtKB-KW"/>
</dbReference>
<accession>A0AA42CNT6</accession>
<proteinExistence type="predicted"/>
<dbReference type="Gene3D" id="3.60.15.10">
    <property type="entry name" value="Ribonuclease Z/Hydroxyacylglutathione hydrolase-like"/>
    <property type="match status" value="1"/>
</dbReference>
<dbReference type="GO" id="GO:0003723">
    <property type="term" value="F:RNA binding"/>
    <property type="evidence" value="ECO:0007669"/>
    <property type="project" value="UniProtKB-KW"/>
</dbReference>
<dbReference type="InterPro" id="IPR001279">
    <property type="entry name" value="Metallo-B-lactamas"/>
</dbReference>
<name>A0AA42CNT6_9HYPH</name>
<evidence type="ECO:0000256" key="3">
    <source>
        <dbReference type="ARBA" id="ARBA00022801"/>
    </source>
</evidence>
<dbReference type="Pfam" id="PF07521">
    <property type="entry name" value="RMMBL"/>
    <property type="match status" value="1"/>
</dbReference>
<dbReference type="CDD" id="cd07714">
    <property type="entry name" value="RNaseJ_MBL-fold"/>
    <property type="match status" value="1"/>
</dbReference>
<dbReference type="PANTHER" id="PTHR43694">
    <property type="entry name" value="RIBONUCLEASE J"/>
    <property type="match status" value="1"/>
</dbReference>
<evidence type="ECO:0000256" key="2">
    <source>
        <dbReference type="ARBA" id="ARBA00022723"/>
    </source>
</evidence>
<dbReference type="Proteomes" id="UP001165667">
    <property type="component" value="Unassembled WGS sequence"/>
</dbReference>
<dbReference type="PANTHER" id="PTHR43694:SF1">
    <property type="entry name" value="RIBONUCLEASE J"/>
    <property type="match status" value="1"/>
</dbReference>
<dbReference type="EMBL" id="JAMOIM010000011">
    <property type="protein sequence ID" value="MCW6509710.1"/>
    <property type="molecule type" value="Genomic_DNA"/>
</dbReference>
<keyword evidence="1" id="KW-0540">Nuclease</keyword>
<keyword evidence="6" id="KW-0694">RNA-binding</keyword>
<dbReference type="RefSeq" id="WP_282586083.1">
    <property type="nucleotide sequence ID" value="NZ_JAMOIM010000011.1"/>
</dbReference>
<gene>
    <name evidence="8" type="ORF">M8523_16965</name>
</gene>
<evidence type="ECO:0000256" key="5">
    <source>
        <dbReference type="ARBA" id="ARBA00022839"/>
    </source>
</evidence>
<dbReference type="InterPro" id="IPR055132">
    <property type="entry name" value="RNase_J_b_CASP"/>
</dbReference>
<dbReference type="SMART" id="SM00849">
    <property type="entry name" value="Lactamase_B"/>
    <property type="match status" value="1"/>
</dbReference>
<organism evidence="8 9">
    <name type="scientific">Lichenifustis flavocetrariae</name>
    <dbReference type="NCBI Taxonomy" id="2949735"/>
    <lineage>
        <taxon>Bacteria</taxon>
        <taxon>Pseudomonadati</taxon>
        <taxon>Pseudomonadota</taxon>
        <taxon>Alphaproteobacteria</taxon>
        <taxon>Hyphomicrobiales</taxon>
        <taxon>Lichenihabitantaceae</taxon>
        <taxon>Lichenifustis</taxon>
    </lineage>
</organism>
<dbReference type="Pfam" id="PF17770">
    <property type="entry name" value="RNase_J_C"/>
    <property type="match status" value="1"/>
</dbReference>
<dbReference type="Gene3D" id="3.40.50.10710">
    <property type="entry name" value="Metallo-hydrolase/oxidoreductase"/>
    <property type="match status" value="1"/>
</dbReference>
<evidence type="ECO:0000259" key="7">
    <source>
        <dbReference type="SMART" id="SM00849"/>
    </source>
</evidence>
<keyword evidence="3" id="KW-0378">Hydrolase</keyword>
<protein>
    <submittedName>
        <fullName evidence="8">Ribonuclease J</fullName>
    </submittedName>
</protein>
<evidence type="ECO:0000313" key="9">
    <source>
        <dbReference type="Proteomes" id="UP001165667"/>
    </source>
</evidence>
<evidence type="ECO:0000313" key="8">
    <source>
        <dbReference type="EMBL" id="MCW6509710.1"/>
    </source>
</evidence>
<dbReference type="GO" id="GO:0004527">
    <property type="term" value="F:exonuclease activity"/>
    <property type="evidence" value="ECO:0007669"/>
    <property type="project" value="UniProtKB-KW"/>
</dbReference>
<dbReference type="InterPro" id="IPR041636">
    <property type="entry name" value="RNase_J_C"/>
</dbReference>